<evidence type="ECO:0000256" key="1">
    <source>
        <dbReference type="SAM" id="Coils"/>
    </source>
</evidence>
<dbReference type="Proteomes" id="UP000464186">
    <property type="component" value="Plasmid unnamed2"/>
</dbReference>
<gene>
    <name evidence="3" type="ORF">GU243_23905</name>
</gene>
<dbReference type="AlphaFoldDB" id="A0A6P1NZ90"/>
<feature type="coiled-coil region" evidence="1">
    <location>
        <begin position="60"/>
        <end position="112"/>
    </location>
</feature>
<accession>A0A6P1NZ90</accession>
<keyword evidence="4" id="KW-1185">Reference proteome</keyword>
<keyword evidence="1" id="KW-0175">Coiled coil</keyword>
<dbReference type="KEGG" id="psey:GU243_23905"/>
<name>A0A6P1NZ90_9MICC</name>
<dbReference type="SMART" id="SM00974">
    <property type="entry name" value="T5orf172"/>
    <property type="match status" value="1"/>
</dbReference>
<reference evidence="3 4" key="1">
    <citation type="submission" date="2020-01" db="EMBL/GenBank/DDBJ databases">
        <title>Pseudarthrobacter psychrotolerans sp. nov., isolated from antarctic soil.</title>
        <authorList>
            <person name="Shin Y."/>
            <person name="Park W."/>
        </authorList>
    </citation>
    <scope>NUCLEOTIDE SEQUENCE [LARGE SCALE GENOMIC DNA]</scope>
    <source>
        <strain evidence="3 4">YJ56</strain>
        <plasmid evidence="3 4">unnamed2</plasmid>
    </source>
</reference>
<proteinExistence type="predicted"/>
<feature type="domain" description="Bacteriophage T5 Orf172 DNA-binding" evidence="2">
    <location>
        <begin position="345"/>
        <end position="432"/>
    </location>
</feature>
<evidence type="ECO:0000259" key="2">
    <source>
        <dbReference type="SMART" id="SM00974"/>
    </source>
</evidence>
<dbReference type="InterPro" id="IPR025280">
    <property type="entry name" value="SNIPE"/>
</dbReference>
<protein>
    <recommendedName>
        <fullName evidence="2">Bacteriophage T5 Orf172 DNA-binding domain-containing protein</fullName>
    </recommendedName>
</protein>
<keyword evidence="3" id="KW-0614">Plasmid</keyword>
<geneLocation type="plasmid" evidence="3 4">
    <name>unnamed2</name>
</geneLocation>
<evidence type="ECO:0000313" key="4">
    <source>
        <dbReference type="Proteomes" id="UP000464186"/>
    </source>
</evidence>
<evidence type="ECO:0000313" key="3">
    <source>
        <dbReference type="EMBL" id="QHK22611.1"/>
    </source>
</evidence>
<dbReference type="Pfam" id="PF13250">
    <property type="entry name" value="SNIPE"/>
    <property type="match status" value="1"/>
</dbReference>
<sequence length="466" mass="53198">MGLFSRHRDKAQAPGWYATEQSDILAYFDGQTWRGRARLSSLDSDGPLPQGIEAQAKEALAKRQAAIEAASKDLSEAEAELESFRRASARTRLQIEAEIKVLQTNHEEMRENHYLAEVGFGEFPTAADGSASIAEQIKTLRDQQRELIKTGEALSIDPGLEKYFSESAVTDPTMRKHVYKKFSTLFLKTFNVECEMAIRQLRRDSSYESCSGRILRAYKEVCAAGLGLGISISGDYLTLRHTECNLVFEHLTAKAIERIERAGERERLRDEQRAQEEYTFVLIEFDKELERYRLMLAKMQALGDAEAIAKYEDLIADIEAQAAEVRLRAQNIRAGYVYIISNIGSFGDGIVKIGLTRRLEPMNRVKELSNASVPFRYDVHALYFSQVAVDNAVSLETTLHHHFEERRVNKINRRREFFRATPREVLEVLKAHDVDLVEWVQDPEATEYRLTQGRETMEGQFDSQLN</sequence>
<organism evidence="3 4">
    <name type="scientific">Pseudarthrobacter psychrotolerans</name>
    <dbReference type="NCBI Taxonomy" id="2697569"/>
    <lineage>
        <taxon>Bacteria</taxon>
        <taxon>Bacillati</taxon>
        <taxon>Actinomycetota</taxon>
        <taxon>Actinomycetes</taxon>
        <taxon>Micrococcales</taxon>
        <taxon>Micrococcaceae</taxon>
        <taxon>Pseudarthrobacter</taxon>
    </lineage>
</organism>
<dbReference type="Pfam" id="PF13455">
    <property type="entry name" value="MUG113"/>
    <property type="match status" value="1"/>
</dbReference>
<dbReference type="EMBL" id="CP047900">
    <property type="protein sequence ID" value="QHK22611.1"/>
    <property type="molecule type" value="Genomic_DNA"/>
</dbReference>
<dbReference type="InterPro" id="IPR018306">
    <property type="entry name" value="Phage_T5_Orf172_DNA-bd"/>
</dbReference>